<dbReference type="InterPro" id="IPR023398">
    <property type="entry name" value="TIF_eIF4e-like"/>
</dbReference>
<evidence type="ECO:0000313" key="10">
    <source>
        <dbReference type="EMBL" id="GAV47839.1"/>
    </source>
</evidence>
<organism evidence="10 11">
    <name type="scientific">Zygosaccharomyces rouxii</name>
    <dbReference type="NCBI Taxonomy" id="4956"/>
    <lineage>
        <taxon>Eukaryota</taxon>
        <taxon>Fungi</taxon>
        <taxon>Dikarya</taxon>
        <taxon>Ascomycota</taxon>
        <taxon>Saccharomycotina</taxon>
        <taxon>Saccharomycetes</taxon>
        <taxon>Saccharomycetales</taxon>
        <taxon>Saccharomycetaceae</taxon>
        <taxon>Zygosaccharomyces</taxon>
    </lineage>
</organism>
<accession>A0A1Q2ZWM4</accession>
<dbReference type="GO" id="GO:0005634">
    <property type="term" value="C:nucleus"/>
    <property type="evidence" value="ECO:0007669"/>
    <property type="project" value="EnsemblFungi"/>
</dbReference>
<comment type="similarity">
    <text evidence="1 9">Belongs to the eukaryotic initiation factor 4E family.</text>
</comment>
<keyword evidence="2 9" id="KW-0396">Initiation factor</keyword>
<keyword evidence="4 9" id="KW-0694">RNA-binding</keyword>
<evidence type="ECO:0000256" key="1">
    <source>
        <dbReference type="ARBA" id="ARBA00009860"/>
    </source>
</evidence>
<dbReference type="PANTHER" id="PTHR11960:SF8">
    <property type="entry name" value="EUKARYOTIC TRANSLATION INITIATION FACTOR 4E1-RELATED"/>
    <property type="match status" value="1"/>
</dbReference>
<evidence type="ECO:0000256" key="3">
    <source>
        <dbReference type="ARBA" id="ARBA00022845"/>
    </source>
</evidence>
<evidence type="ECO:0000256" key="7">
    <source>
        <dbReference type="ARBA" id="ARBA00032656"/>
    </source>
</evidence>
<dbReference type="GO" id="GO:0016281">
    <property type="term" value="C:eukaryotic translation initiation factor 4F complex"/>
    <property type="evidence" value="ECO:0007669"/>
    <property type="project" value="EnsemblFungi"/>
</dbReference>
<dbReference type="GO" id="GO:0010494">
    <property type="term" value="C:cytoplasmic stress granule"/>
    <property type="evidence" value="ECO:0007669"/>
    <property type="project" value="EnsemblFungi"/>
</dbReference>
<evidence type="ECO:0000313" key="11">
    <source>
        <dbReference type="Proteomes" id="UP000187013"/>
    </source>
</evidence>
<evidence type="ECO:0000256" key="5">
    <source>
        <dbReference type="ARBA" id="ARBA00022917"/>
    </source>
</evidence>
<dbReference type="FunFam" id="3.30.760.10:FF:000011">
    <property type="entry name" value="Eukaryotic translation initiation factor 4E"/>
    <property type="match status" value="1"/>
</dbReference>
<dbReference type="OMA" id="EEFWAIV"/>
<keyword evidence="5 9" id="KW-0648">Protein biosynthesis</keyword>
<dbReference type="AlphaFoldDB" id="A0A1Q2ZWM4"/>
<evidence type="ECO:0000256" key="9">
    <source>
        <dbReference type="RuleBase" id="RU004374"/>
    </source>
</evidence>
<dbReference type="GO" id="GO:0000340">
    <property type="term" value="F:RNA 7-methylguanosine cap binding"/>
    <property type="evidence" value="ECO:0007669"/>
    <property type="project" value="TreeGrafter"/>
</dbReference>
<comment type="caution">
    <text evidence="10">The sequence shown here is derived from an EMBL/GenBank/DDBJ whole genome shotgun (WGS) entry which is preliminary data.</text>
</comment>
<dbReference type="InterPro" id="IPR001040">
    <property type="entry name" value="TIF_eIF_4E"/>
</dbReference>
<dbReference type="PANTHER" id="PTHR11960">
    <property type="entry name" value="EUKARYOTIC TRANSLATION INITIATION FACTOR 4E RELATED"/>
    <property type="match status" value="1"/>
</dbReference>
<dbReference type="Gene3D" id="3.30.760.10">
    <property type="entry name" value="RNA Cap, Translation Initiation Factor Eif4e"/>
    <property type="match status" value="1"/>
</dbReference>
<dbReference type="GO" id="GO:0051726">
    <property type="term" value="P:regulation of cell cycle"/>
    <property type="evidence" value="ECO:0007669"/>
    <property type="project" value="EnsemblFungi"/>
</dbReference>
<dbReference type="GO" id="GO:0098808">
    <property type="term" value="F:mRNA cap binding"/>
    <property type="evidence" value="ECO:0007669"/>
    <property type="project" value="EnsemblFungi"/>
</dbReference>
<dbReference type="Pfam" id="PF01652">
    <property type="entry name" value="IF4E"/>
    <property type="match status" value="1"/>
</dbReference>
<reference evidence="10 11" key="1">
    <citation type="submission" date="2016-08" db="EMBL/GenBank/DDBJ databases">
        <title>Draft genome sequence of allopolyploid Zygosaccharomyces rouxii.</title>
        <authorList>
            <person name="Watanabe J."/>
            <person name="Uehara K."/>
            <person name="Mogi Y."/>
            <person name="Tsukioka Y."/>
        </authorList>
    </citation>
    <scope>NUCLEOTIDE SEQUENCE [LARGE SCALE GENOMIC DNA]</scope>
    <source>
        <strain evidence="10 11">NBRC 110957</strain>
    </source>
</reference>
<evidence type="ECO:0000256" key="2">
    <source>
        <dbReference type="ARBA" id="ARBA00022540"/>
    </source>
</evidence>
<evidence type="ECO:0000256" key="6">
    <source>
        <dbReference type="ARBA" id="ARBA00030245"/>
    </source>
</evidence>
<keyword evidence="3" id="KW-0810">Translation regulation</keyword>
<dbReference type="EMBL" id="BDGX01000009">
    <property type="protein sequence ID" value="GAV47839.1"/>
    <property type="molecule type" value="Genomic_DNA"/>
</dbReference>
<dbReference type="GO" id="GO:1901195">
    <property type="term" value="P:positive regulation of formation of translation preinitiation complex"/>
    <property type="evidence" value="ECO:0007669"/>
    <property type="project" value="EnsemblFungi"/>
</dbReference>
<dbReference type="Proteomes" id="UP000187013">
    <property type="component" value="Unassembled WGS sequence"/>
</dbReference>
<dbReference type="SUPFAM" id="SSF55418">
    <property type="entry name" value="eIF4e-like"/>
    <property type="match status" value="1"/>
</dbReference>
<dbReference type="GO" id="GO:0032266">
    <property type="term" value="F:phosphatidylinositol-3-phosphate binding"/>
    <property type="evidence" value="ECO:0007669"/>
    <property type="project" value="EnsemblFungi"/>
</dbReference>
<evidence type="ECO:0000256" key="8">
    <source>
        <dbReference type="ARBA" id="ARBA00039255"/>
    </source>
</evidence>
<dbReference type="InterPro" id="IPR019770">
    <property type="entry name" value="TIF_eIF_4E_CS"/>
</dbReference>
<sequence>MSVEEVSQKVQEVQINDGATKTTVLSDQSNFEVKHPLNTKWTLWYTKPAIDKSESWSDLLRPVTSFQTVEEFWAIVQNIPEPHGLPLKSDYHVFRNDIRPEWEDEANAKGGKWSYQVRIKSADINELWLRTLLAVIGETIDEDDSQINGVVLNVRKGGYKFALWTKSEDKEPLCNIGARFKQVLKIGDDEKIEFFPHSDANGKHHQPTITL</sequence>
<proteinExistence type="inferred from homology"/>
<name>A0A1Q2ZWM4_ZYGRO</name>
<dbReference type="OrthoDB" id="590761at2759"/>
<protein>
    <recommendedName>
        <fullName evidence="8">Eukaryotic translation initiation factor 4E</fullName>
    </recommendedName>
    <alternativeName>
        <fullName evidence="7">eIF-4F 25 kDa subunit</fullName>
    </alternativeName>
    <alternativeName>
        <fullName evidence="6">mRNA cap-binding protein</fullName>
    </alternativeName>
</protein>
<dbReference type="PROSITE" id="PS00813">
    <property type="entry name" value="IF4E"/>
    <property type="match status" value="1"/>
</dbReference>
<dbReference type="eggNOG" id="KOG1670">
    <property type="taxonomic scope" value="Eukaryota"/>
</dbReference>
<dbReference type="GO" id="GO:0003743">
    <property type="term" value="F:translation initiation factor activity"/>
    <property type="evidence" value="ECO:0007669"/>
    <property type="project" value="UniProtKB-KW"/>
</dbReference>
<evidence type="ECO:0000256" key="4">
    <source>
        <dbReference type="ARBA" id="ARBA00022884"/>
    </source>
</evidence>
<gene>
    <name evidence="10" type="ORF">ZYGR_0I01350</name>
</gene>
<dbReference type="GO" id="GO:0000184">
    <property type="term" value="P:nuclear-transcribed mRNA catabolic process, nonsense-mediated decay"/>
    <property type="evidence" value="ECO:0007669"/>
    <property type="project" value="EnsemblFungi"/>
</dbReference>